<dbReference type="Pfam" id="PF02666">
    <property type="entry name" value="PS_Dcarbxylase"/>
    <property type="match status" value="1"/>
</dbReference>
<evidence type="ECO:0000256" key="10">
    <source>
        <dbReference type="ARBA" id="ARBA00023264"/>
    </source>
</evidence>
<keyword evidence="7" id="KW-0865">Zymogen</keyword>
<dbReference type="GO" id="GO:0006646">
    <property type="term" value="P:phosphatidylethanolamine biosynthetic process"/>
    <property type="evidence" value="ECO:0007669"/>
    <property type="project" value="UniProtKB-UniPathway"/>
</dbReference>
<keyword evidence="9" id="KW-0456">Lyase</keyword>
<keyword evidence="4" id="KW-0444">Lipid biosynthesis</keyword>
<evidence type="ECO:0000256" key="11">
    <source>
        <dbReference type="ARBA" id="ARBA00023317"/>
    </source>
</evidence>
<keyword evidence="6" id="KW-0443">Lipid metabolism</keyword>
<dbReference type="InterPro" id="IPR033177">
    <property type="entry name" value="PSD-B"/>
</dbReference>
<dbReference type="STRING" id="877500.GCA_000935065_03387"/>
<comment type="caution">
    <text evidence="13">The sequence shown here is derived from an EMBL/GenBank/DDBJ whole genome shotgun (WGS) entry which is preliminary data.</text>
</comment>
<dbReference type="OrthoDB" id="9802030at2"/>
<dbReference type="AlphaFoldDB" id="A0A4Q0XXC0"/>
<evidence type="ECO:0000256" key="7">
    <source>
        <dbReference type="ARBA" id="ARBA00023145"/>
    </source>
</evidence>
<dbReference type="NCBIfam" id="TIGR00163">
    <property type="entry name" value="PS_decarb"/>
    <property type="match status" value="1"/>
</dbReference>
<evidence type="ECO:0000256" key="9">
    <source>
        <dbReference type="ARBA" id="ARBA00023239"/>
    </source>
</evidence>
<keyword evidence="11" id="KW-0670">Pyruvate</keyword>
<name>A0A4Q0XXC0_9BACT</name>
<reference evidence="13 14" key="1">
    <citation type="submission" date="2017-10" db="EMBL/GenBank/DDBJ databases">
        <title>Genomics of the genus Arcobacter.</title>
        <authorList>
            <person name="Perez-Cataluna A."/>
            <person name="Figueras M.J."/>
        </authorList>
    </citation>
    <scope>NUCLEOTIDE SEQUENCE [LARGE SCALE GENOMIC DNA]</scope>
    <source>
        <strain evidence="13 14">DSM 24636</strain>
    </source>
</reference>
<dbReference type="UniPathway" id="UPA00558"/>
<dbReference type="NCBIfam" id="NF003038">
    <property type="entry name" value="PRK03934.1"/>
    <property type="match status" value="1"/>
</dbReference>
<evidence type="ECO:0000256" key="2">
    <source>
        <dbReference type="ARBA" id="ARBA00005189"/>
    </source>
</evidence>
<dbReference type="RefSeq" id="WP_129082471.1">
    <property type="nucleotide sequence ID" value="NZ_CP041070.1"/>
</dbReference>
<evidence type="ECO:0000256" key="4">
    <source>
        <dbReference type="ARBA" id="ARBA00022516"/>
    </source>
</evidence>
<dbReference type="PANTHER" id="PTHR10067:SF6">
    <property type="entry name" value="PHOSPHATIDYLSERINE DECARBOXYLASE PROENZYME, MITOCHONDRIAL"/>
    <property type="match status" value="1"/>
</dbReference>
<evidence type="ECO:0000256" key="5">
    <source>
        <dbReference type="ARBA" id="ARBA00022793"/>
    </source>
</evidence>
<keyword evidence="14" id="KW-1185">Reference proteome</keyword>
<comment type="cofactor">
    <cofactor evidence="1">
        <name>pyruvate</name>
        <dbReference type="ChEBI" id="CHEBI:15361"/>
    </cofactor>
</comment>
<evidence type="ECO:0000256" key="8">
    <source>
        <dbReference type="ARBA" id="ARBA00023209"/>
    </source>
</evidence>
<protein>
    <recommendedName>
        <fullName evidence="3">phosphatidylserine decarboxylase</fullName>
        <ecNumber evidence="3">4.1.1.65</ecNumber>
    </recommendedName>
</protein>
<organism evidence="13 14">
    <name type="scientific">Halarcobacter anaerophilus</name>
    <dbReference type="NCBI Taxonomy" id="877500"/>
    <lineage>
        <taxon>Bacteria</taxon>
        <taxon>Pseudomonadati</taxon>
        <taxon>Campylobacterota</taxon>
        <taxon>Epsilonproteobacteria</taxon>
        <taxon>Campylobacterales</taxon>
        <taxon>Arcobacteraceae</taxon>
        <taxon>Halarcobacter</taxon>
    </lineage>
</organism>
<gene>
    <name evidence="13" type="ORF">CRV06_10760</name>
</gene>
<evidence type="ECO:0000256" key="1">
    <source>
        <dbReference type="ARBA" id="ARBA00001928"/>
    </source>
</evidence>
<accession>A0A4Q0XXC0</accession>
<dbReference type="GO" id="GO:0004609">
    <property type="term" value="F:phosphatidylserine decarboxylase activity"/>
    <property type="evidence" value="ECO:0007669"/>
    <property type="project" value="UniProtKB-EC"/>
</dbReference>
<sequence>MHITNLISQYFGKVAKFEFPSFIQRVINGAYVKFLGLNMSEFRNPKFYKSLNDLFTRELAIPRQIDKDEKTFISPTDSLVTQCGKLEEDLLLQIKGMEYSLEEMLTYDCADNFEKVNNGDYMNFYLSPKDYHRYHASIDFEVRKLIHVPGKLYPVNLKYLNKQIDLFVENERVILECFHQEKLFYMVFVGALNVGEMEFTFEPRVETNKDLKQAKVYEYLEPKKIKKGECLGCFHMGSTVVMVWEKDFVQLEELMGQSVKYGQRVAYIK</sequence>
<dbReference type="EMBL" id="PDKO01000009">
    <property type="protein sequence ID" value="RXJ62236.1"/>
    <property type="molecule type" value="Genomic_DNA"/>
</dbReference>
<evidence type="ECO:0000256" key="12">
    <source>
        <dbReference type="ARBA" id="ARBA00024326"/>
    </source>
</evidence>
<evidence type="ECO:0000256" key="6">
    <source>
        <dbReference type="ARBA" id="ARBA00023098"/>
    </source>
</evidence>
<dbReference type="EC" id="4.1.1.65" evidence="3"/>
<keyword evidence="10" id="KW-1208">Phospholipid metabolism</keyword>
<dbReference type="InterPro" id="IPR003817">
    <property type="entry name" value="PS_Dcarbxylase"/>
</dbReference>
<evidence type="ECO:0000313" key="14">
    <source>
        <dbReference type="Proteomes" id="UP000290191"/>
    </source>
</evidence>
<dbReference type="Proteomes" id="UP000290191">
    <property type="component" value="Unassembled WGS sequence"/>
</dbReference>
<comment type="pathway">
    <text evidence="12">Phospholipid metabolism; phosphatidylethanolamine biosynthesis.</text>
</comment>
<evidence type="ECO:0000313" key="13">
    <source>
        <dbReference type="EMBL" id="RXJ62236.1"/>
    </source>
</evidence>
<proteinExistence type="predicted"/>
<keyword evidence="8" id="KW-0594">Phospholipid biosynthesis</keyword>
<comment type="pathway">
    <text evidence="2">Lipid metabolism.</text>
</comment>
<evidence type="ECO:0000256" key="3">
    <source>
        <dbReference type="ARBA" id="ARBA00012243"/>
    </source>
</evidence>
<dbReference type="PANTHER" id="PTHR10067">
    <property type="entry name" value="PHOSPHATIDYLSERINE DECARBOXYLASE"/>
    <property type="match status" value="1"/>
</dbReference>
<keyword evidence="5" id="KW-0210">Decarboxylase</keyword>